<feature type="domain" description="Peptidase M16 C-terminal" evidence="3">
    <location>
        <begin position="209"/>
        <end position="384"/>
    </location>
</feature>
<evidence type="ECO:0000313" key="4">
    <source>
        <dbReference type="EMBL" id="MCA6075161.1"/>
    </source>
</evidence>
<feature type="domain" description="Peptidase M16 C-terminal" evidence="3">
    <location>
        <begin position="680"/>
        <end position="855"/>
    </location>
</feature>
<dbReference type="Pfam" id="PF05193">
    <property type="entry name" value="Peptidase_M16_C"/>
    <property type="match status" value="2"/>
</dbReference>
<dbReference type="EMBL" id="JAIXNE010000004">
    <property type="protein sequence ID" value="MCA6077466.1"/>
    <property type="molecule type" value="Genomic_DNA"/>
</dbReference>
<comment type="similarity">
    <text evidence="1">Belongs to the peptidase M16 family.</text>
</comment>
<name>A0A9X1HP00_9BACT</name>
<evidence type="ECO:0000313" key="5">
    <source>
        <dbReference type="EMBL" id="MCA6076338.1"/>
    </source>
</evidence>
<dbReference type="Proteomes" id="UP001139409">
    <property type="component" value="Unassembled WGS sequence"/>
</dbReference>
<reference evidence="4" key="1">
    <citation type="submission" date="2021-09" db="EMBL/GenBank/DDBJ databases">
        <title>Fulvivirga sp. isolated from coastal sediment.</title>
        <authorList>
            <person name="Yu H."/>
        </authorList>
    </citation>
    <scope>NUCLEOTIDE SEQUENCE</scope>
    <source>
        <strain evidence="4">1062</strain>
    </source>
</reference>
<dbReference type="RefSeq" id="WP_225698266.1">
    <property type="nucleotide sequence ID" value="NZ_JAIXNE010000002.1"/>
</dbReference>
<dbReference type="GO" id="GO:0046872">
    <property type="term" value="F:metal ion binding"/>
    <property type="evidence" value="ECO:0007669"/>
    <property type="project" value="InterPro"/>
</dbReference>
<dbReference type="SUPFAM" id="SSF63411">
    <property type="entry name" value="LuxS/MPP-like metallohydrolase"/>
    <property type="match status" value="4"/>
</dbReference>
<dbReference type="InterPro" id="IPR011249">
    <property type="entry name" value="Metalloenz_LuxS/M16"/>
</dbReference>
<organism evidence="4 7">
    <name type="scientific">Fulvivirga sedimenti</name>
    <dbReference type="NCBI Taxonomy" id="2879465"/>
    <lineage>
        <taxon>Bacteria</taxon>
        <taxon>Pseudomonadati</taxon>
        <taxon>Bacteroidota</taxon>
        <taxon>Cytophagia</taxon>
        <taxon>Cytophagales</taxon>
        <taxon>Fulvivirgaceae</taxon>
        <taxon>Fulvivirga</taxon>
    </lineage>
</organism>
<sequence length="954" mass="106430">MIRFVRISIFALMASIIISGCSKETSEDSGESTGLSIEYEKITLDNGLEVVFHQDHSDPVVAVALTFHVGSAREKPGKTGFAHLFEHLFFLESENLGKGGLDKMSSRIGGSGANGSTSRDRTNYFQTVPKDALEKMIWAEADKVGYFINTVTDEVLTKEKQVVKNEKRQSNDNRPYGHTNYVITKNLYPEGHPYSWEVIGTLEDLQQSTLADVKEFHKKYYGPNNATLVIAGDFNLEDAKALVHKYFDEIPSGEPVESLPVMPVELPETRRLYHEDNFARLPELNMVWPAVELYHPDSYALSILSELLTTGKDAPFYKVLVEEKQLTSDVSMYDYTSEIAGEMRLQVRAYPGVDLDTVEAAVWEALRRFETEGFNEADLDRIKAGIETNYYNGLSSVLGKAFQLAQYNIFAGDPGYINEDIKKTLAVTVEDVKRVYQKYLRDKNYVVTSFVPKGTAGLALAESTLAEVIEEQIVESGEGETFETPGESSYERTASSFDRTVEPPYGESAEVVVPDVWQTELSNGMKILGIQSDELPLVQFVIDIKGGMLLEDPSRTGVSNMLAEMLTKGTAGKTPLELEQAIDALGARINIYASAQHISVSGTTLSRNYAATMELVEEMLMEPRWDSTEFVLTKQEILSQIEQSKGNPNALAGEVFRKLIYRDNILASNSVGTIQSVQEISMDDLKDYYERNFTPNLANMHVVGSLGQNEIVAQLDGLQERWVPKDVDFPDVLNASQPASSKVYFYDVPGAKQSVLYFGYLAMPETDPDYYPATVMNYILGGGGFASRFTQELREGKGYTYGIGSGFEGDALPGPFRIFSGVRTNVTYESSALVKQILEDYPETFSEEDLENTKSYYLKSNARAFETAGAKLNMLQKLSEYGWDASYIKDREQAVKDISIEEIRELAKKYANPNNMYYVVVGDAATQMEKLKDLGFGEPVLIRDLESIPVGEMQ</sequence>
<dbReference type="Pfam" id="PF00675">
    <property type="entry name" value="Peptidase_M16"/>
    <property type="match status" value="2"/>
</dbReference>
<protein>
    <submittedName>
        <fullName evidence="4">Insulinase family protein</fullName>
    </submittedName>
</protein>
<evidence type="ECO:0000259" key="2">
    <source>
        <dbReference type="Pfam" id="PF00675"/>
    </source>
</evidence>
<dbReference type="PANTHER" id="PTHR11851:SF49">
    <property type="entry name" value="MITOCHONDRIAL-PROCESSING PEPTIDASE SUBUNIT ALPHA"/>
    <property type="match status" value="1"/>
</dbReference>
<dbReference type="InterPro" id="IPR050361">
    <property type="entry name" value="MPP/UQCRC_Complex"/>
</dbReference>
<dbReference type="InterPro" id="IPR011765">
    <property type="entry name" value="Pept_M16_N"/>
</dbReference>
<evidence type="ECO:0000256" key="1">
    <source>
        <dbReference type="ARBA" id="ARBA00007261"/>
    </source>
</evidence>
<evidence type="ECO:0000313" key="6">
    <source>
        <dbReference type="EMBL" id="MCA6077466.1"/>
    </source>
</evidence>
<feature type="domain" description="Peptidase M16 N-terminal" evidence="2">
    <location>
        <begin position="50"/>
        <end position="173"/>
    </location>
</feature>
<dbReference type="InterPro" id="IPR007863">
    <property type="entry name" value="Peptidase_M16_C"/>
</dbReference>
<dbReference type="AlphaFoldDB" id="A0A9X1HP00"/>
<gene>
    <name evidence="4" type="ORF">LDX50_09780</name>
    <name evidence="5" type="ORF">LDX50_15750</name>
    <name evidence="6" type="ORF">LDX50_21470</name>
</gene>
<accession>A0A9X1HP00</accession>
<dbReference type="Gene3D" id="3.30.830.10">
    <property type="entry name" value="Metalloenzyme, LuxS/M16 peptidase-like"/>
    <property type="match status" value="4"/>
</dbReference>
<proteinExistence type="inferred from homology"/>
<comment type="caution">
    <text evidence="4">The sequence shown here is derived from an EMBL/GenBank/DDBJ whole genome shotgun (WGS) entry which is preliminary data.</text>
</comment>
<feature type="domain" description="Peptidase M16 N-terminal" evidence="2">
    <location>
        <begin position="538"/>
        <end position="668"/>
    </location>
</feature>
<evidence type="ECO:0000259" key="3">
    <source>
        <dbReference type="Pfam" id="PF05193"/>
    </source>
</evidence>
<evidence type="ECO:0000313" key="7">
    <source>
        <dbReference type="Proteomes" id="UP001139409"/>
    </source>
</evidence>
<keyword evidence="7" id="KW-1185">Reference proteome</keyword>
<dbReference type="EMBL" id="JAIXNE010000002">
    <property type="protein sequence ID" value="MCA6075161.1"/>
    <property type="molecule type" value="Genomic_DNA"/>
</dbReference>
<dbReference type="EMBL" id="JAIXNE010000003">
    <property type="protein sequence ID" value="MCA6076338.1"/>
    <property type="molecule type" value="Genomic_DNA"/>
</dbReference>
<dbReference type="PANTHER" id="PTHR11851">
    <property type="entry name" value="METALLOPROTEASE"/>
    <property type="match status" value="1"/>
</dbReference>
<dbReference type="PROSITE" id="PS51257">
    <property type="entry name" value="PROKAR_LIPOPROTEIN"/>
    <property type="match status" value="1"/>
</dbReference>